<gene>
    <name evidence="2" type="ORF">SCFA_1970001</name>
</gene>
<name>A0A485LYE7_9ZZZZ</name>
<dbReference type="AlphaFoldDB" id="A0A485LYE7"/>
<reference evidence="2" key="1">
    <citation type="submission" date="2019-03" db="EMBL/GenBank/DDBJ databases">
        <authorList>
            <person name="Hao L."/>
        </authorList>
    </citation>
    <scope>NUCLEOTIDE SEQUENCE</scope>
</reference>
<evidence type="ECO:0000313" key="2">
    <source>
        <dbReference type="EMBL" id="VFU12988.1"/>
    </source>
</evidence>
<sequence length="52" mass="6054">MKKNIEDPLSRVEKGICLGCRMSIPFNQLRLLKQGTELVYCSNCGRLLLWER</sequence>
<accession>A0A485LYE7</accession>
<dbReference type="InterPro" id="IPR003743">
    <property type="entry name" value="Zf-RING_7"/>
</dbReference>
<proteinExistence type="predicted"/>
<dbReference type="Gene3D" id="1.10.287.1490">
    <property type="match status" value="1"/>
</dbReference>
<dbReference type="EMBL" id="CAADRN010000109">
    <property type="protein sequence ID" value="VFU12988.1"/>
    <property type="molecule type" value="Genomic_DNA"/>
</dbReference>
<feature type="domain" description="C4-type zinc ribbon" evidence="1">
    <location>
        <begin position="17"/>
        <end position="48"/>
    </location>
</feature>
<protein>
    <submittedName>
        <fullName evidence="2">Zinc ribbon domain protein</fullName>
    </submittedName>
</protein>
<dbReference type="Pfam" id="PF02591">
    <property type="entry name" value="Zn_ribbon_9"/>
    <property type="match status" value="1"/>
</dbReference>
<evidence type="ECO:0000259" key="1">
    <source>
        <dbReference type="Pfam" id="PF02591"/>
    </source>
</evidence>
<organism evidence="2">
    <name type="scientific">anaerobic digester metagenome</name>
    <dbReference type="NCBI Taxonomy" id="1263854"/>
    <lineage>
        <taxon>unclassified sequences</taxon>
        <taxon>metagenomes</taxon>
        <taxon>ecological metagenomes</taxon>
    </lineage>
</organism>